<accession>A0A9P9GG29</accession>
<evidence type="ECO:0000256" key="1">
    <source>
        <dbReference type="SAM" id="MobiDB-lite"/>
    </source>
</evidence>
<proteinExistence type="predicted"/>
<organism evidence="2 3">
    <name type="scientific">Fusarium solani</name>
    <name type="common">Filamentous fungus</name>
    <dbReference type="NCBI Taxonomy" id="169388"/>
    <lineage>
        <taxon>Eukaryota</taxon>
        <taxon>Fungi</taxon>
        <taxon>Dikarya</taxon>
        <taxon>Ascomycota</taxon>
        <taxon>Pezizomycotina</taxon>
        <taxon>Sordariomycetes</taxon>
        <taxon>Hypocreomycetidae</taxon>
        <taxon>Hypocreales</taxon>
        <taxon>Nectriaceae</taxon>
        <taxon>Fusarium</taxon>
        <taxon>Fusarium solani species complex</taxon>
    </lineage>
</organism>
<evidence type="ECO:0000313" key="2">
    <source>
        <dbReference type="EMBL" id="KAH7237890.1"/>
    </source>
</evidence>
<dbReference type="EMBL" id="JAGTJS010000022">
    <property type="protein sequence ID" value="KAH7237890.1"/>
    <property type="molecule type" value="Genomic_DNA"/>
</dbReference>
<name>A0A9P9GG29_FUSSL</name>
<protein>
    <submittedName>
        <fullName evidence="2">Uncharacterized protein</fullName>
    </submittedName>
</protein>
<gene>
    <name evidence="2" type="ORF">B0J15DRAFT_553895</name>
</gene>
<evidence type="ECO:0000313" key="3">
    <source>
        <dbReference type="Proteomes" id="UP000736672"/>
    </source>
</evidence>
<dbReference type="Proteomes" id="UP000736672">
    <property type="component" value="Unassembled WGS sequence"/>
</dbReference>
<reference evidence="2" key="1">
    <citation type="journal article" date="2021" name="Nat. Commun.">
        <title>Genetic determinants of endophytism in the Arabidopsis root mycobiome.</title>
        <authorList>
            <person name="Mesny F."/>
            <person name="Miyauchi S."/>
            <person name="Thiergart T."/>
            <person name="Pickel B."/>
            <person name="Atanasova L."/>
            <person name="Karlsson M."/>
            <person name="Huettel B."/>
            <person name="Barry K.W."/>
            <person name="Haridas S."/>
            <person name="Chen C."/>
            <person name="Bauer D."/>
            <person name="Andreopoulos W."/>
            <person name="Pangilinan J."/>
            <person name="LaButti K."/>
            <person name="Riley R."/>
            <person name="Lipzen A."/>
            <person name="Clum A."/>
            <person name="Drula E."/>
            <person name="Henrissat B."/>
            <person name="Kohler A."/>
            <person name="Grigoriev I.V."/>
            <person name="Martin F.M."/>
            <person name="Hacquard S."/>
        </authorList>
    </citation>
    <scope>NUCLEOTIDE SEQUENCE</scope>
    <source>
        <strain evidence="2">FSSC 5 MPI-SDFR-AT-0091</strain>
    </source>
</reference>
<sequence>MLPPPPAPRRPDAPRRSSRTLSDVAATAAANDQVPPEKMDTNKVSKPSPAAVTSNKDNATAAGVMGEGVEEAMRELGELEHKLQNAVRRQRLAVETSDLHAKSEPPFEHDIRPKVNSPAAWEAKTSRPS</sequence>
<feature type="region of interest" description="Disordered" evidence="1">
    <location>
        <begin position="1"/>
        <end position="60"/>
    </location>
</feature>
<comment type="caution">
    <text evidence="2">The sequence shown here is derived from an EMBL/GenBank/DDBJ whole genome shotgun (WGS) entry which is preliminary data.</text>
</comment>
<dbReference type="OrthoDB" id="10312075at2759"/>
<feature type="region of interest" description="Disordered" evidence="1">
    <location>
        <begin position="96"/>
        <end position="129"/>
    </location>
</feature>
<keyword evidence="3" id="KW-1185">Reference proteome</keyword>
<dbReference type="AlphaFoldDB" id="A0A9P9GG29"/>
<feature type="compositionally biased region" description="Basic and acidic residues" evidence="1">
    <location>
        <begin position="97"/>
        <end position="113"/>
    </location>
</feature>